<dbReference type="EMBL" id="JAPTYD010000018">
    <property type="protein sequence ID" value="MCZ0962561.1"/>
    <property type="molecule type" value="Genomic_DNA"/>
</dbReference>
<dbReference type="InterPro" id="IPR020556">
    <property type="entry name" value="Amidase_CS"/>
</dbReference>
<accession>A0ABT4J811</accession>
<protein>
    <submittedName>
        <fullName evidence="2">Amidase</fullName>
    </submittedName>
</protein>
<gene>
    <name evidence="2" type="ORF">OU682_13125</name>
</gene>
<proteinExistence type="predicted"/>
<dbReference type="RefSeq" id="WP_268942600.1">
    <property type="nucleotide sequence ID" value="NZ_JAPTYD010000018.1"/>
</dbReference>
<feature type="domain" description="Amidase" evidence="1">
    <location>
        <begin position="22"/>
        <end position="422"/>
    </location>
</feature>
<evidence type="ECO:0000259" key="1">
    <source>
        <dbReference type="Pfam" id="PF01425"/>
    </source>
</evidence>
<evidence type="ECO:0000313" key="2">
    <source>
        <dbReference type="EMBL" id="MCZ0962561.1"/>
    </source>
</evidence>
<dbReference type="InterPro" id="IPR000120">
    <property type="entry name" value="Amidase"/>
</dbReference>
<evidence type="ECO:0000313" key="3">
    <source>
        <dbReference type="Proteomes" id="UP001149822"/>
    </source>
</evidence>
<organism evidence="2 3">
    <name type="scientific">Paracoccus benzoatiresistens</name>
    <dbReference type="NCBI Taxonomy" id="2997341"/>
    <lineage>
        <taxon>Bacteria</taxon>
        <taxon>Pseudomonadati</taxon>
        <taxon>Pseudomonadota</taxon>
        <taxon>Alphaproteobacteria</taxon>
        <taxon>Rhodobacterales</taxon>
        <taxon>Paracoccaceae</taxon>
        <taxon>Paracoccus</taxon>
    </lineage>
</organism>
<comment type="caution">
    <text evidence="2">The sequence shown here is derived from an EMBL/GenBank/DDBJ whole genome shotgun (WGS) entry which is preliminary data.</text>
</comment>
<dbReference type="Pfam" id="PF01425">
    <property type="entry name" value="Amidase"/>
    <property type="match status" value="1"/>
</dbReference>
<dbReference type="PANTHER" id="PTHR11895:SF176">
    <property type="entry name" value="AMIDASE AMID-RELATED"/>
    <property type="match status" value="1"/>
</dbReference>
<dbReference type="Proteomes" id="UP001149822">
    <property type="component" value="Unassembled WGS sequence"/>
</dbReference>
<reference evidence="2" key="1">
    <citation type="submission" date="2022-12" db="EMBL/GenBank/DDBJ databases">
        <title>Paracoccus sp. EF6 isolated from a lake water.</title>
        <authorList>
            <person name="Liu H."/>
        </authorList>
    </citation>
    <scope>NUCLEOTIDE SEQUENCE</scope>
    <source>
        <strain evidence="2">EF6</strain>
    </source>
</reference>
<dbReference type="PANTHER" id="PTHR11895">
    <property type="entry name" value="TRANSAMIDASE"/>
    <property type="match status" value="1"/>
</dbReference>
<keyword evidence="3" id="KW-1185">Reference proteome</keyword>
<name>A0ABT4J811_9RHOB</name>
<dbReference type="PROSITE" id="PS00571">
    <property type="entry name" value="AMIDASES"/>
    <property type="match status" value="1"/>
</dbReference>
<dbReference type="SUPFAM" id="SSF75304">
    <property type="entry name" value="Amidase signature (AS) enzymes"/>
    <property type="match status" value="1"/>
</dbReference>
<dbReference type="Gene3D" id="3.90.1300.10">
    <property type="entry name" value="Amidase signature (AS) domain"/>
    <property type="match status" value="1"/>
</dbReference>
<dbReference type="InterPro" id="IPR023631">
    <property type="entry name" value="Amidase_dom"/>
</dbReference>
<dbReference type="InterPro" id="IPR036928">
    <property type="entry name" value="AS_sf"/>
</dbReference>
<sequence>MTHTLSDLARHLASGQMRSQQLVQSCLAAISAQNQRLHAFNRIFADQALAAAVDADSRARRGERIGPLHGIPFAVKDLADIAGHEPGFGSRCYNRGVAEHTATAIQRLEAAGAILIGTTHLVEFAIGSWGTNSSMGTPRNPCDDDHHRVPGGSSSGSAVAVAAGLVPFAIGSDTGGSVRIPASLCGVVGMKPSCGRISLGGIAQLSATFDTLGPLTSTAADAALVSDVMASMPPSDADPVLPPVVGFVPLDQLDPIDAEISAAYAELLQGLRRQGVMVVPLELPRSPADYQSRNGRIVAYEIHRRLGHLAMDPTKPIDPHVRRRVLEGARVTPDEYHELLLQRASDIRAIRSAMRERGILLAPTTPITARRIDEVDELAIPLLRFIRIANYLDLVSISLPLPGLSRPAGVQLMGLSGDDKTVTDAACAFEKIILETFRRKAAGLLSDGVV</sequence>